<dbReference type="InParanoid" id="T1FZA9"/>
<reference evidence="6" key="1">
    <citation type="submission" date="2012-12" db="EMBL/GenBank/DDBJ databases">
        <authorList>
            <person name="Hellsten U."/>
            <person name="Grimwood J."/>
            <person name="Chapman J.A."/>
            <person name="Shapiro H."/>
            <person name="Aerts A."/>
            <person name="Otillar R.P."/>
            <person name="Terry A.Y."/>
            <person name="Boore J.L."/>
            <person name="Simakov O."/>
            <person name="Marletaz F."/>
            <person name="Cho S.-J."/>
            <person name="Edsinger-Gonzales E."/>
            <person name="Havlak P."/>
            <person name="Kuo D.-H."/>
            <person name="Larsson T."/>
            <person name="Lv J."/>
            <person name="Arendt D."/>
            <person name="Savage R."/>
            <person name="Osoegawa K."/>
            <person name="de Jong P."/>
            <person name="Lindberg D.R."/>
            <person name="Seaver E.C."/>
            <person name="Weisblat D.A."/>
            <person name="Putnam N.H."/>
            <person name="Grigoriev I.V."/>
            <person name="Rokhsar D.S."/>
        </authorList>
    </citation>
    <scope>NUCLEOTIDE SEQUENCE</scope>
</reference>
<dbReference type="Proteomes" id="UP000015101">
    <property type="component" value="Unassembled WGS sequence"/>
</dbReference>
<keyword evidence="1" id="KW-1015">Disulfide bond</keyword>
<feature type="domain" description="CUB" evidence="3">
    <location>
        <begin position="282"/>
        <end position="338"/>
    </location>
</feature>
<evidence type="ECO:0000256" key="2">
    <source>
        <dbReference type="PROSITE-ProRule" id="PRU00059"/>
    </source>
</evidence>
<dbReference type="SMART" id="SM00042">
    <property type="entry name" value="CUB"/>
    <property type="match status" value="2"/>
</dbReference>
<sequence>CTYDFSSERRSRGQFFSPKYPQNYPPNSNCKYYFHAKPYEKVALIFENIQLEYIEGRLVCENNPDRIIIKDGFEPASPVITQFCNSSHFHEVTSSGSKMAVEFISDFRKQFQGFAASYRFISPTFPIHNLQQSTCDQHITSSHPEPHEITSPGYPNSYPSTPTMCHYVIEGESRQRIQLTFTEIDLHPSDDKMPAENELCEETDIVTIHSFIDHSSEVMKTYCGRKNSTKAFMSSNNRLEVVFTTRPRESNELINSRGFKATYAFVTNYGIHYGIQERDLSCSFSYHSDISATGNFTSPNYPGLYPHITECHFLFYGRQHEVIQITFETFDVEGVQNE</sequence>
<dbReference type="PANTHER" id="PTHR47537:SF2">
    <property type="entry name" value="CUBILIN"/>
    <property type="match status" value="1"/>
</dbReference>
<accession>T1FZA9</accession>
<dbReference type="FunCoup" id="T1FZA9">
    <property type="interactions" value="3"/>
</dbReference>
<dbReference type="PROSITE" id="PS01180">
    <property type="entry name" value="CUB"/>
    <property type="match status" value="3"/>
</dbReference>
<comment type="caution">
    <text evidence="2">Lacks conserved residue(s) required for the propagation of feature annotation.</text>
</comment>
<dbReference type="GeneID" id="20214157"/>
<dbReference type="FunFam" id="2.60.120.290:FF:000130">
    <property type="entry name" value="Uncharacterized protein"/>
    <property type="match status" value="1"/>
</dbReference>
<keyword evidence="6" id="KW-1185">Reference proteome</keyword>
<evidence type="ECO:0000313" key="6">
    <source>
        <dbReference type="Proteomes" id="UP000015101"/>
    </source>
</evidence>
<reference evidence="5" key="3">
    <citation type="submission" date="2015-06" db="UniProtKB">
        <authorList>
            <consortium name="EnsemblMetazoa"/>
        </authorList>
    </citation>
    <scope>IDENTIFICATION</scope>
</reference>
<gene>
    <name evidence="5" type="primary">20214157</name>
    <name evidence="4" type="ORF">HELRODRAFT_68144</name>
</gene>
<dbReference type="eggNOG" id="KOG4292">
    <property type="taxonomic scope" value="Eukaryota"/>
</dbReference>
<dbReference type="SUPFAM" id="SSF49854">
    <property type="entry name" value="Spermadhesin, CUB domain"/>
    <property type="match status" value="3"/>
</dbReference>
<feature type="domain" description="CUB" evidence="3">
    <location>
        <begin position="135"/>
        <end position="266"/>
    </location>
</feature>
<dbReference type="InterPro" id="IPR000859">
    <property type="entry name" value="CUB_dom"/>
</dbReference>
<evidence type="ECO:0000313" key="4">
    <source>
        <dbReference type="EMBL" id="ESN96367.1"/>
    </source>
</evidence>
<dbReference type="Pfam" id="PF00431">
    <property type="entry name" value="CUB"/>
    <property type="match status" value="3"/>
</dbReference>
<dbReference type="EMBL" id="AMQM01001384">
    <property type="status" value="NOT_ANNOTATED_CDS"/>
    <property type="molecule type" value="Genomic_DNA"/>
</dbReference>
<dbReference type="GO" id="GO:0005886">
    <property type="term" value="C:plasma membrane"/>
    <property type="evidence" value="ECO:0000318"/>
    <property type="project" value="GO_Central"/>
</dbReference>
<dbReference type="CDD" id="cd00041">
    <property type="entry name" value="CUB"/>
    <property type="match status" value="3"/>
</dbReference>
<dbReference type="FunFam" id="2.60.120.290:FF:000097">
    <property type="entry name" value="SOL-1 related protein"/>
    <property type="match status" value="1"/>
</dbReference>
<dbReference type="InterPro" id="IPR053207">
    <property type="entry name" value="Non-NMDA_GluR_Accessory"/>
</dbReference>
<dbReference type="RefSeq" id="XP_009025192.1">
    <property type="nucleotide sequence ID" value="XM_009026944.1"/>
</dbReference>
<dbReference type="OrthoDB" id="6369184at2759"/>
<dbReference type="PANTHER" id="PTHR47537">
    <property type="entry name" value="CUBILIN"/>
    <property type="match status" value="1"/>
</dbReference>
<name>T1FZA9_HELRO</name>
<dbReference type="Gene3D" id="2.60.120.290">
    <property type="entry name" value="Spermadhesin, CUB domain"/>
    <property type="match status" value="3"/>
</dbReference>
<dbReference type="STRING" id="6412.T1FZA9"/>
<reference evidence="4 6" key="2">
    <citation type="journal article" date="2013" name="Nature">
        <title>Insights into bilaterian evolution from three spiralian genomes.</title>
        <authorList>
            <person name="Simakov O."/>
            <person name="Marletaz F."/>
            <person name="Cho S.J."/>
            <person name="Edsinger-Gonzales E."/>
            <person name="Havlak P."/>
            <person name="Hellsten U."/>
            <person name="Kuo D.H."/>
            <person name="Larsson T."/>
            <person name="Lv J."/>
            <person name="Arendt D."/>
            <person name="Savage R."/>
            <person name="Osoegawa K."/>
            <person name="de Jong P."/>
            <person name="Grimwood J."/>
            <person name="Chapman J.A."/>
            <person name="Shapiro H."/>
            <person name="Aerts A."/>
            <person name="Otillar R.P."/>
            <person name="Terry A.Y."/>
            <person name="Boore J.L."/>
            <person name="Grigoriev I.V."/>
            <person name="Lindberg D.R."/>
            <person name="Seaver E.C."/>
            <person name="Weisblat D.A."/>
            <person name="Putnam N.H."/>
            <person name="Rokhsar D.S."/>
        </authorList>
    </citation>
    <scope>NUCLEOTIDE SEQUENCE</scope>
</reference>
<dbReference type="KEGG" id="hro:HELRODRAFT_68144"/>
<dbReference type="HOGENOM" id="CLU_020044_2_1_1"/>
<feature type="domain" description="CUB" evidence="3">
    <location>
        <begin position="1"/>
        <end position="121"/>
    </location>
</feature>
<evidence type="ECO:0000256" key="1">
    <source>
        <dbReference type="ARBA" id="ARBA00023157"/>
    </source>
</evidence>
<organism evidence="5 6">
    <name type="scientific">Helobdella robusta</name>
    <name type="common">Californian leech</name>
    <dbReference type="NCBI Taxonomy" id="6412"/>
    <lineage>
        <taxon>Eukaryota</taxon>
        <taxon>Metazoa</taxon>
        <taxon>Spiralia</taxon>
        <taxon>Lophotrochozoa</taxon>
        <taxon>Annelida</taxon>
        <taxon>Clitellata</taxon>
        <taxon>Hirudinea</taxon>
        <taxon>Rhynchobdellida</taxon>
        <taxon>Glossiphoniidae</taxon>
        <taxon>Helobdella</taxon>
    </lineage>
</organism>
<dbReference type="CTD" id="20214157"/>
<protein>
    <recommendedName>
        <fullName evidence="3">CUB domain-containing protein</fullName>
    </recommendedName>
</protein>
<proteinExistence type="predicted"/>
<dbReference type="EnsemblMetazoa" id="HelroT68144">
    <property type="protein sequence ID" value="HelroP68144"/>
    <property type="gene ID" value="HelroG68144"/>
</dbReference>
<dbReference type="FunFam" id="2.60.120.290:FF:000196">
    <property type="entry name" value="Uncharacterized protein"/>
    <property type="match status" value="1"/>
</dbReference>
<dbReference type="EMBL" id="KB097495">
    <property type="protein sequence ID" value="ESN96367.1"/>
    <property type="molecule type" value="Genomic_DNA"/>
</dbReference>
<dbReference type="AlphaFoldDB" id="T1FZA9"/>
<evidence type="ECO:0000313" key="5">
    <source>
        <dbReference type="EnsemblMetazoa" id="HelroP68144"/>
    </source>
</evidence>
<dbReference type="InterPro" id="IPR035914">
    <property type="entry name" value="Sperma_CUB_dom_sf"/>
</dbReference>
<evidence type="ECO:0000259" key="3">
    <source>
        <dbReference type="PROSITE" id="PS01180"/>
    </source>
</evidence>